<keyword evidence="1" id="KW-1185">Reference proteome</keyword>
<dbReference type="Gene3D" id="1.20.120.1770">
    <property type="match status" value="1"/>
</dbReference>
<name>A0AAX6SHL4_HETGA</name>
<gene>
    <name evidence="2" type="primary">LOC101708454</name>
</gene>
<evidence type="ECO:0000313" key="1">
    <source>
        <dbReference type="Proteomes" id="UP000694906"/>
    </source>
</evidence>
<dbReference type="Proteomes" id="UP000694906">
    <property type="component" value="Unplaced"/>
</dbReference>
<dbReference type="RefSeq" id="XP_021107443.1">
    <property type="nucleotide sequence ID" value="XM_021251784.1"/>
</dbReference>
<dbReference type="GeneID" id="101708454"/>
<organism evidence="1 2">
    <name type="scientific">Heterocephalus glaber</name>
    <name type="common">Naked mole rat</name>
    <dbReference type="NCBI Taxonomy" id="10181"/>
    <lineage>
        <taxon>Eukaryota</taxon>
        <taxon>Metazoa</taxon>
        <taxon>Chordata</taxon>
        <taxon>Craniata</taxon>
        <taxon>Vertebrata</taxon>
        <taxon>Euteleostomi</taxon>
        <taxon>Mammalia</taxon>
        <taxon>Eutheria</taxon>
        <taxon>Euarchontoglires</taxon>
        <taxon>Glires</taxon>
        <taxon>Rodentia</taxon>
        <taxon>Hystricomorpha</taxon>
        <taxon>Bathyergidae</taxon>
        <taxon>Heterocephalus</taxon>
    </lineage>
</organism>
<evidence type="ECO:0000313" key="2">
    <source>
        <dbReference type="RefSeq" id="XP_021107443.1"/>
    </source>
</evidence>
<accession>A0AAX6SHL4</accession>
<dbReference type="AlphaFoldDB" id="A0AAX6SHL4"/>
<protein>
    <submittedName>
        <fullName evidence="2">Uncharacterized protein LOC101708454 isoform X3</fullName>
    </submittedName>
</protein>
<proteinExistence type="predicted"/>
<reference evidence="2" key="1">
    <citation type="submission" date="2025-08" db="UniProtKB">
        <authorList>
            <consortium name="RefSeq"/>
        </authorList>
    </citation>
    <scope>IDENTIFICATION</scope>
</reference>
<sequence>MELRRWCTACHRHGWGPGCPGRPCTQLCTWEPLSSLWWGWLLSSGTTAMPGSPTYTRCTAGWASPPQSCSPASLLKPLHVFFGAAILSLSMASVISGINEKLFFSLPCCVTGNDVRRSSQKSPLCPAPLRSTVHLRLPGVGVSLPWGWPSLQPAAVSTSLGIGRDFSGLHLCRSLLPWPLLLAAYCSPCRSGDPQEVSLGSGRVQPVWKPGRGCSPGAVTQLLALRVASRHCV</sequence>